<dbReference type="SUPFAM" id="SSF81296">
    <property type="entry name" value="E set domains"/>
    <property type="match status" value="1"/>
</dbReference>
<accession>A0AA35XYR6</accession>
<evidence type="ECO:0000256" key="9">
    <source>
        <dbReference type="ARBA" id="ARBA00023295"/>
    </source>
</evidence>
<dbReference type="EC" id="3.2.1.141" evidence="4 13"/>
<evidence type="ECO:0000256" key="4">
    <source>
        <dbReference type="ARBA" id="ARBA00012268"/>
    </source>
</evidence>
<evidence type="ECO:0000259" key="18">
    <source>
        <dbReference type="SMART" id="SM00642"/>
    </source>
</evidence>
<feature type="compositionally biased region" description="Basic and acidic residues" evidence="17">
    <location>
        <begin position="475"/>
        <end position="490"/>
    </location>
</feature>
<comment type="caution">
    <text evidence="19">The sequence shown here is derived from an EMBL/GenBank/DDBJ whole genome shotgun (WGS) entry which is preliminary data.</text>
</comment>
<proteinExistence type="inferred from homology"/>
<evidence type="ECO:0000256" key="14">
    <source>
        <dbReference type="PIRNR" id="PIRNR006337"/>
    </source>
</evidence>
<dbReference type="InterPro" id="IPR044901">
    <property type="entry name" value="Trehalose_TreZ_E-set_sf"/>
</dbReference>
<dbReference type="PIRSF" id="PIRSF006337">
    <property type="entry name" value="Trehalose_TreZ"/>
    <property type="match status" value="1"/>
</dbReference>
<gene>
    <name evidence="19" type="primary">treZ</name>
    <name evidence="19" type="ORF">LMG32879_002435</name>
</gene>
<name>A0AA35XYR6_9PROT</name>
<keyword evidence="6" id="KW-0963">Cytoplasm</keyword>
<evidence type="ECO:0000256" key="12">
    <source>
        <dbReference type="ARBA" id="ARBA00034013"/>
    </source>
</evidence>
<evidence type="ECO:0000256" key="10">
    <source>
        <dbReference type="ARBA" id="ARBA00032057"/>
    </source>
</evidence>
<dbReference type="Pfam" id="PF11941">
    <property type="entry name" value="DUF3459"/>
    <property type="match status" value="1"/>
</dbReference>
<dbReference type="InterPro" id="IPR006047">
    <property type="entry name" value="GH13_cat_dom"/>
</dbReference>
<evidence type="ECO:0000256" key="17">
    <source>
        <dbReference type="SAM" id="MobiDB-lite"/>
    </source>
</evidence>
<comment type="subcellular location">
    <subcellularLocation>
        <location evidence="1 15">Cytoplasm</location>
    </subcellularLocation>
</comment>
<dbReference type="GO" id="GO:0005992">
    <property type="term" value="P:trehalose biosynthetic process"/>
    <property type="evidence" value="ECO:0007669"/>
    <property type="project" value="UniProtKB-UniRule"/>
</dbReference>
<keyword evidence="7 14" id="KW-0378">Hydrolase</keyword>
<dbReference type="NCBIfam" id="TIGR02402">
    <property type="entry name" value="trehalose_TreZ"/>
    <property type="match status" value="1"/>
</dbReference>
<keyword evidence="9 14" id="KW-0326">Glycosidase</keyword>
<keyword evidence="8" id="KW-0119">Carbohydrate metabolism</keyword>
<feature type="domain" description="Glycosyl hydrolase family 13 catalytic" evidence="18">
    <location>
        <begin position="114"/>
        <end position="453"/>
    </location>
</feature>
<dbReference type="GO" id="GO:0005737">
    <property type="term" value="C:cytoplasm"/>
    <property type="evidence" value="ECO:0007669"/>
    <property type="project" value="UniProtKB-SubCell"/>
</dbReference>
<feature type="region of interest" description="Disordered" evidence="17">
    <location>
        <begin position="471"/>
        <end position="490"/>
    </location>
</feature>
<dbReference type="InterPro" id="IPR017853">
    <property type="entry name" value="GH"/>
</dbReference>
<dbReference type="Proteomes" id="UP001176960">
    <property type="component" value="Unassembled WGS sequence"/>
</dbReference>
<dbReference type="InterPro" id="IPR022567">
    <property type="entry name" value="DUF3459"/>
</dbReference>
<evidence type="ECO:0000256" key="3">
    <source>
        <dbReference type="ARBA" id="ARBA00008061"/>
    </source>
</evidence>
<dbReference type="SUPFAM" id="SSF51445">
    <property type="entry name" value="(Trans)glycosidases"/>
    <property type="match status" value="1"/>
</dbReference>
<dbReference type="EMBL" id="CATKSH010000018">
    <property type="protein sequence ID" value="CAI9121588.1"/>
    <property type="molecule type" value="Genomic_DNA"/>
</dbReference>
<evidence type="ECO:0000256" key="11">
    <source>
        <dbReference type="ARBA" id="ARBA00033284"/>
    </source>
</evidence>
<evidence type="ECO:0000256" key="16">
    <source>
        <dbReference type="PIRSR" id="PIRSR006337-3"/>
    </source>
</evidence>
<evidence type="ECO:0000256" key="5">
    <source>
        <dbReference type="ARBA" id="ARBA00015938"/>
    </source>
</evidence>
<evidence type="ECO:0000313" key="19">
    <source>
        <dbReference type="EMBL" id="CAI9121588.1"/>
    </source>
</evidence>
<dbReference type="RefSeq" id="WP_289842956.1">
    <property type="nucleotide sequence ID" value="NZ_CATKSH010000018.1"/>
</dbReference>
<dbReference type="InterPro" id="IPR014756">
    <property type="entry name" value="Ig_E-set"/>
</dbReference>
<feature type="active site" description="Nucleophile" evidence="15">
    <location>
        <position position="259"/>
    </location>
</feature>
<evidence type="ECO:0000313" key="20">
    <source>
        <dbReference type="Proteomes" id="UP001176960"/>
    </source>
</evidence>
<comment type="pathway">
    <text evidence="2 14">Glycan biosynthesis; trehalose biosynthesis.</text>
</comment>
<evidence type="ECO:0000256" key="2">
    <source>
        <dbReference type="ARBA" id="ARBA00005199"/>
    </source>
</evidence>
<dbReference type="CDD" id="cd02853">
    <property type="entry name" value="E_set_MTHase_like_N"/>
    <property type="match status" value="1"/>
</dbReference>
<evidence type="ECO:0000256" key="8">
    <source>
        <dbReference type="ARBA" id="ARBA00023277"/>
    </source>
</evidence>
<comment type="similarity">
    <text evidence="3 14">Belongs to the glycosyl hydrolase 13 family.</text>
</comment>
<dbReference type="CDD" id="cd11325">
    <property type="entry name" value="AmyAc_GTHase"/>
    <property type="match status" value="1"/>
</dbReference>
<reference evidence="19" key="1">
    <citation type="submission" date="2023-03" db="EMBL/GenBank/DDBJ databases">
        <authorList>
            <person name="Cleenwerck I."/>
        </authorList>
    </citation>
    <scope>NUCLEOTIDE SEQUENCE</scope>
    <source>
        <strain evidence="19">LMG 32879</strain>
    </source>
</reference>
<evidence type="ECO:0000256" key="6">
    <source>
        <dbReference type="ARBA" id="ARBA00022490"/>
    </source>
</evidence>
<sequence>MSRSFQYDRRQGAVLLAPDRTRFRLWAPSCEEVTLEREGHEPFPMSAVGNGWFECEVASGAGVRYRYGISAELSVPDPASCAQPEDVHGPSLVVDPGSYIWRFPEWRGRPWQETVIYELHVGLCGGYRKLAEDLPRLTALGVTAVELMPLSEFPGDRNWGYDGVFPFAPESSYGTPDDLKYLIDEAHRNGLMIFLDVVYNHFGPDGNYLSQYADGFFAHGQKTPWGDAIDFRRREVRDYFTDNALYWLMEFRFDGLRMDAVQAIIDRSWLEELRQTVEAHVEEGRHVHLILENENNDAALLRDGFSAQWNDDAHNALHVLLTGEDEGYYGNFSGAPMHSLETVLEEGFCFQGQEAPVDGRRRGSSSGDLPTDKFIFFLQNHDQTGNRAMGERLTTLASPDALHVAYALMLLNPQIPMLFFGEEWGSRTPFFFFTSHGPELAKIVRDGRRAEFRSFSAFQSVERREHIPDPNALETFERSRPDRAEMEQPEHRRWLDLTSGLLALRHRFIMPRLAGTVSAGAQILEGAAGKDKALLARWMMGDGALLTIAINLGQDAAVLHDRPEGEAIYVWPHPPNGSVLGACSMGVWLKESPHV</sequence>
<organism evidence="19 20">
    <name type="scientific">Brytella acorum</name>
    <dbReference type="NCBI Taxonomy" id="2959299"/>
    <lineage>
        <taxon>Bacteria</taxon>
        <taxon>Pseudomonadati</taxon>
        <taxon>Pseudomonadota</taxon>
        <taxon>Alphaproteobacteria</taxon>
        <taxon>Acetobacterales</taxon>
        <taxon>Acetobacteraceae</taxon>
        <taxon>Brytella</taxon>
    </lineage>
</organism>
<protein>
    <recommendedName>
        <fullName evidence="5 13">Malto-oligosyltrehalose trehalohydrolase</fullName>
        <shortName evidence="14">MTHase</shortName>
        <ecNumber evidence="4 13">3.2.1.141</ecNumber>
    </recommendedName>
    <alternativeName>
        <fullName evidence="11 14">4-alpha-D-((1-&gt;4)-alpha-D-glucano)trehalose trehalohydrolase</fullName>
    </alternativeName>
    <alternativeName>
        <fullName evidence="10 14">Maltooligosyl trehalose trehalohydrolase</fullName>
    </alternativeName>
</protein>
<evidence type="ECO:0000256" key="1">
    <source>
        <dbReference type="ARBA" id="ARBA00004496"/>
    </source>
</evidence>
<dbReference type="AlphaFoldDB" id="A0AA35XYR6"/>
<evidence type="ECO:0000256" key="15">
    <source>
        <dbReference type="PIRSR" id="PIRSR006337-1"/>
    </source>
</evidence>
<dbReference type="Gene3D" id="3.20.20.80">
    <property type="entry name" value="Glycosidases"/>
    <property type="match status" value="1"/>
</dbReference>
<dbReference type="PANTHER" id="PTHR43651">
    <property type="entry name" value="1,4-ALPHA-GLUCAN-BRANCHING ENZYME"/>
    <property type="match status" value="1"/>
</dbReference>
<comment type="catalytic activity">
    <reaction evidence="12 14">
        <text>hydrolysis of (1-&gt;4)-alpha-D-glucosidic linkage in 4-alpha-D-[(1-&gt;4)-alpha-D-glucanosyl]n trehalose to yield trehalose and (1-&gt;4)-alpha-D-glucan.</text>
        <dbReference type="EC" id="3.2.1.141"/>
    </reaction>
</comment>
<dbReference type="GO" id="GO:0033942">
    <property type="term" value="F:4-alpha-D-(1-&gt;4)-alpha-D-glucanotrehalose trehalohydrolase activity"/>
    <property type="evidence" value="ECO:0007669"/>
    <property type="project" value="UniProtKB-EC"/>
</dbReference>
<dbReference type="SMART" id="SM00642">
    <property type="entry name" value="Aamy"/>
    <property type="match status" value="1"/>
</dbReference>
<dbReference type="Gene3D" id="2.60.40.10">
    <property type="entry name" value="Immunoglobulins"/>
    <property type="match status" value="1"/>
</dbReference>
<feature type="site" description="Transition state stabilizer" evidence="16">
    <location>
        <position position="382"/>
    </location>
</feature>
<dbReference type="InterPro" id="IPR013783">
    <property type="entry name" value="Ig-like_fold"/>
</dbReference>
<dbReference type="Gene3D" id="1.10.10.760">
    <property type="entry name" value="E-set domains of sugar-utilizing enzymes"/>
    <property type="match status" value="1"/>
</dbReference>
<dbReference type="InterPro" id="IPR012768">
    <property type="entry name" value="Trehalose_TreZ"/>
</dbReference>
<feature type="active site" description="Proton donor" evidence="15">
    <location>
        <position position="292"/>
    </location>
</feature>
<evidence type="ECO:0000256" key="7">
    <source>
        <dbReference type="ARBA" id="ARBA00022801"/>
    </source>
</evidence>
<dbReference type="Pfam" id="PF00128">
    <property type="entry name" value="Alpha-amylase"/>
    <property type="match status" value="1"/>
</dbReference>
<evidence type="ECO:0000256" key="13">
    <source>
        <dbReference type="NCBIfam" id="TIGR02402"/>
    </source>
</evidence>
<dbReference type="PANTHER" id="PTHR43651:SF11">
    <property type="entry name" value="MALTO-OLIGOSYLTREHALOSE TREHALOHYDROLASE"/>
    <property type="match status" value="1"/>
</dbReference>
<keyword evidence="20" id="KW-1185">Reference proteome</keyword>